<comment type="caution">
    <text evidence="2">The sequence shown here is derived from an EMBL/GenBank/DDBJ whole genome shotgun (WGS) entry which is preliminary data.</text>
</comment>
<protein>
    <submittedName>
        <fullName evidence="2">Uncharacterized protein</fullName>
    </submittedName>
</protein>
<feature type="compositionally biased region" description="Basic and acidic residues" evidence="1">
    <location>
        <begin position="155"/>
        <end position="172"/>
    </location>
</feature>
<sequence length="172" mass="18581">MGGVKSSLLYSRRPRSRAGALLMPRTCWAAVLKASFKMTRASSMSAYVAVLWVKRICVKGQPEMEEVEVLRGSAMKFTYSEAQQLDAVRALGIGCMLGSGNGDDPALETLAALGEREVLPEAGDVRGDILGGKEVAEVEIEAELLVLGSHLGGAGDRETRDGEEWERKGKRR</sequence>
<proteinExistence type="predicted"/>
<evidence type="ECO:0000313" key="3">
    <source>
        <dbReference type="Proteomes" id="UP001243330"/>
    </source>
</evidence>
<dbReference type="EMBL" id="JAQOWY010000653">
    <property type="protein sequence ID" value="KAK1839592.1"/>
    <property type="molecule type" value="Genomic_DNA"/>
</dbReference>
<evidence type="ECO:0000313" key="2">
    <source>
        <dbReference type="EMBL" id="KAK1839592.1"/>
    </source>
</evidence>
<reference evidence="2" key="1">
    <citation type="submission" date="2023-01" db="EMBL/GenBank/DDBJ databases">
        <title>Colletotrichum chrysophilum M932 genome sequence.</title>
        <authorList>
            <person name="Baroncelli R."/>
        </authorList>
    </citation>
    <scope>NUCLEOTIDE SEQUENCE</scope>
    <source>
        <strain evidence="2">M932</strain>
    </source>
</reference>
<accession>A0AAD9A1I1</accession>
<keyword evidence="3" id="KW-1185">Reference proteome</keyword>
<evidence type="ECO:0000256" key="1">
    <source>
        <dbReference type="SAM" id="MobiDB-lite"/>
    </source>
</evidence>
<organism evidence="2 3">
    <name type="scientific">Colletotrichum chrysophilum</name>
    <dbReference type="NCBI Taxonomy" id="1836956"/>
    <lineage>
        <taxon>Eukaryota</taxon>
        <taxon>Fungi</taxon>
        <taxon>Dikarya</taxon>
        <taxon>Ascomycota</taxon>
        <taxon>Pezizomycotina</taxon>
        <taxon>Sordariomycetes</taxon>
        <taxon>Hypocreomycetidae</taxon>
        <taxon>Glomerellales</taxon>
        <taxon>Glomerellaceae</taxon>
        <taxon>Colletotrichum</taxon>
        <taxon>Colletotrichum gloeosporioides species complex</taxon>
    </lineage>
</organism>
<name>A0AAD9A1I1_9PEZI</name>
<dbReference type="AlphaFoldDB" id="A0AAD9A1I1"/>
<feature type="region of interest" description="Disordered" evidence="1">
    <location>
        <begin position="151"/>
        <end position="172"/>
    </location>
</feature>
<gene>
    <name evidence="2" type="ORF">CCHR01_17784</name>
</gene>
<dbReference type="Proteomes" id="UP001243330">
    <property type="component" value="Unassembled WGS sequence"/>
</dbReference>